<accession>A0ABW5KHQ2</accession>
<evidence type="ECO:0008006" key="3">
    <source>
        <dbReference type="Google" id="ProtNLM"/>
    </source>
</evidence>
<reference evidence="2" key="1">
    <citation type="journal article" date="2019" name="Int. J. Syst. Evol. Microbiol.">
        <title>The Global Catalogue of Microorganisms (GCM) 10K type strain sequencing project: providing services to taxonomists for standard genome sequencing and annotation.</title>
        <authorList>
            <consortium name="The Broad Institute Genomics Platform"/>
            <consortium name="The Broad Institute Genome Sequencing Center for Infectious Disease"/>
            <person name="Wu L."/>
            <person name="Ma J."/>
        </authorList>
    </citation>
    <scope>NUCLEOTIDE SEQUENCE [LARGE SCALE GENOMIC DNA]</scope>
    <source>
        <strain evidence="2">KCTC 42662</strain>
    </source>
</reference>
<sequence>MVGLQADDRFRIILRIVPPADVLERIADFLAKQRAVVDKQQNYNPLLGIHFTLFSTISCHKNFHYRGIDVLLYIEQILRVQQEQPPFKMQLRCVMVGKVGACGTVSVYDRYL</sequence>
<protein>
    <recommendedName>
        <fullName evidence="3">2'-5' RNA ligase family protein</fullName>
    </recommendedName>
</protein>
<organism evidence="1 2">
    <name type="scientific">Sphingobacterium suaedae</name>
    <dbReference type="NCBI Taxonomy" id="1686402"/>
    <lineage>
        <taxon>Bacteria</taxon>
        <taxon>Pseudomonadati</taxon>
        <taxon>Bacteroidota</taxon>
        <taxon>Sphingobacteriia</taxon>
        <taxon>Sphingobacteriales</taxon>
        <taxon>Sphingobacteriaceae</taxon>
        <taxon>Sphingobacterium</taxon>
    </lineage>
</organism>
<dbReference type="RefSeq" id="WP_380902831.1">
    <property type="nucleotide sequence ID" value="NZ_JBHUEG010000007.1"/>
</dbReference>
<proteinExistence type="predicted"/>
<comment type="caution">
    <text evidence="1">The sequence shown here is derived from an EMBL/GenBank/DDBJ whole genome shotgun (WGS) entry which is preliminary data.</text>
</comment>
<dbReference type="EMBL" id="JBHULR010000003">
    <property type="protein sequence ID" value="MFD2547764.1"/>
    <property type="molecule type" value="Genomic_DNA"/>
</dbReference>
<evidence type="ECO:0000313" key="1">
    <source>
        <dbReference type="EMBL" id="MFD2547764.1"/>
    </source>
</evidence>
<name>A0ABW5KHQ2_9SPHI</name>
<evidence type="ECO:0000313" key="2">
    <source>
        <dbReference type="Proteomes" id="UP001597545"/>
    </source>
</evidence>
<dbReference type="Proteomes" id="UP001597545">
    <property type="component" value="Unassembled WGS sequence"/>
</dbReference>
<keyword evidence="2" id="KW-1185">Reference proteome</keyword>
<gene>
    <name evidence="1" type="ORF">ACFSR5_08920</name>
</gene>